<dbReference type="EMBL" id="JAPEUX010000001">
    <property type="protein sequence ID" value="KAJ4361113.1"/>
    <property type="molecule type" value="Genomic_DNA"/>
</dbReference>
<evidence type="ECO:0000313" key="2">
    <source>
        <dbReference type="Proteomes" id="UP001140513"/>
    </source>
</evidence>
<dbReference type="InterPro" id="IPR002347">
    <property type="entry name" value="SDR_fam"/>
</dbReference>
<dbReference type="GeneID" id="80905212"/>
<organism evidence="1 2">
    <name type="scientific">Didymosphaeria variabile</name>
    <dbReference type="NCBI Taxonomy" id="1932322"/>
    <lineage>
        <taxon>Eukaryota</taxon>
        <taxon>Fungi</taxon>
        <taxon>Dikarya</taxon>
        <taxon>Ascomycota</taxon>
        <taxon>Pezizomycotina</taxon>
        <taxon>Dothideomycetes</taxon>
        <taxon>Pleosporomycetidae</taxon>
        <taxon>Pleosporales</taxon>
        <taxon>Massarineae</taxon>
        <taxon>Didymosphaeriaceae</taxon>
        <taxon>Didymosphaeria</taxon>
    </lineage>
</organism>
<proteinExistence type="predicted"/>
<dbReference type="AlphaFoldDB" id="A0A9W9CG49"/>
<name>A0A9W9CG49_9PLEO</name>
<keyword evidence="2" id="KW-1185">Reference proteome</keyword>
<dbReference type="SUPFAM" id="SSF51735">
    <property type="entry name" value="NAD(P)-binding Rossmann-fold domains"/>
    <property type="match status" value="1"/>
</dbReference>
<evidence type="ECO:0008006" key="3">
    <source>
        <dbReference type="Google" id="ProtNLM"/>
    </source>
</evidence>
<reference evidence="1" key="1">
    <citation type="submission" date="2022-10" db="EMBL/GenBank/DDBJ databases">
        <title>Tapping the CABI collections for fungal endophytes: first genome assemblies for Collariella, Neodidymelliopsis, Ascochyta clinopodiicola, Didymella pomorum, Didymosphaeria variabile, Neocosmospora piperis and Neocucurbitaria cava.</title>
        <authorList>
            <person name="Hill R."/>
        </authorList>
    </citation>
    <scope>NUCLEOTIDE SEQUENCE</scope>
    <source>
        <strain evidence="1">IMI 356815</strain>
    </source>
</reference>
<dbReference type="OrthoDB" id="414540at2759"/>
<dbReference type="RefSeq" id="XP_056077315.1">
    <property type="nucleotide sequence ID" value="XM_056210493.1"/>
</dbReference>
<dbReference type="PRINTS" id="PR00081">
    <property type="entry name" value="GDHRDH"/>
</dbReference>
<sequence>MMLSTSGIRVNGIAPGFTQSSILTSSSIAEKGSEYKVQATEKDIQSTHSKFFERAGLLDSEAQSYYYNRMADPEEIASIGVFLASELSKAVNGQVILADSGKTAAATGEACTGKVPRLIPLEV</sequence>
<dbReference type="InterPro" id="IPR036291">
    <property type="entry name" value="NAD(P)-bd_dom_sf"/>
</dbReference>
<evidence type="ECO:0000313" key="1">
    <source>
        <dbReference type="EMBL" id="KAJ4361113.1"/>
    </source>
</evidence>
<gene>
    <name evidence="1" type="ORF">N0V89_001682</name>
</gene>
<accession>A0A9W9CG49</accession>
<dbReference type="Proteomes" id="UP001140513">
    <property type="component" value="Unassembled WGS sequence"/>
</dbReference>
<protein>
    <recommendedName>
        <fullName evidence="3">NAD(P)-binding protein</fullName>
    </recommendedName>
</protein>
<comment type="caution">
    <text evidence="1">The sequence shown here is derived from an EMBL/GenBank/DDBJ whole genome shotgun (WGS) entry which is preliminary data.</text>
</comment>
<dbReference type="Gene3D" id="3.40.50.720">
    <property type="entry name" value="NAD(P)-binding Rossmann-like Domain"/>
    <property type="match status" value="1"/>
</dbReference>
<dbReference type="Pfam" id="PF13561">
    <property type="entry name" value="adh_short_C2"/>
    <property type="match status" value="1"/>
</dbReference>